<dbReference type="InterPro" id="IPR013740">
    <property type="entry name" value="Redoxin"/>
</dbReference>
<evidence type="ECO:0000313" key="3">
    <source>
        <dbReference type="Proteomes" id="UP000069632"/>
    </source>
</evidence>
<dbReference type="InterPro" id="IPR050553">
    <property type="entry name" value="Thioredoxin_ResA/DsbE_sf"/>
</dbReference>
<dbReference type="CDD" id="cd02966">
    <property type="entry name" value="TlpA_like_family"/>
    <property type="match status" value="1"/>
</dbReference>
<dbReference type="InterPro" id="IPR036249">
    <property type="entry name" value="Thioredoxin-like_sf"/>
</dbReference>
<sequence length="166" mass="18503">MKKFAFLVVVGLIFAGCFDLSKQHHMALNDENGIDTNYDASKKELKIAGLNEPFLLFFYSTDCVACMAQIPALNNIAKEYKDKIKVIGLMGGRSDDLNTQLSEFKKKGVDFLTIANRKSVDYFSDVVGGVYGTPTTYVFSKNGEIKKRFLGLVPQSVIENEIKILL</sequence>
<dbReference type="Pfam" id="PF08534">
    <property type="entry name" value="Redoxin"/>
    <property type="match status" value="1"/>
</dbReference>
<dbReference type="RefSeq" id="WP_075540224.1">
    <property type="nucleotide sequence ID" value="NZ_CP053844.1"/>
</dbReference>
<dbReference type="PROSITE" id="PS51352">
    <property type="entry name" value="THIOREDOXIN_2"/>
    <property type="match status" value="1"/>
</dbReference>
<organism evidence="2 3">
    <name type="scientific">Campylobacter geochelonis</name>
    <dbReference type="NCBI Taxonomy" id="1780362"/>
    <lineage>
        <taxon>Bacteria</taxon>
        <taxon>Pseudomonadati</taxon>
        <taxon>Campylobacterota</taxon>
        <taxon>Epsilonproteobacteria</taxon>
        <taxon>Campylobacterales</taxon>
        <taxon>Campylobacteraceae</taxon>
        <taxon>Campylobacter</taxon>
    </lineage>
</organism>
<dbReference type="OrthoDB" id="5356727at2"/>
<dbReference type="PANTHER" id="PTHR42852:SF13">
    <property type="entry name" value="PROTEIN DIPZ"/>
    <property type="match status" value="1"/>
</dbReference>
<accession>A0A128EHU9</accession>
<dbReference type="EMBL" id="FIZP01000004">
    <property type="protein sequence ID" value="CZE47833.1"/>
    <property type="molecule type" value="Genomic_DNA"/>
</dbReference>
<dbReference type="Proteomes" id="UP000069632">
    <property type="component" value="Unassembled WGS sequence"/>
</dbReference>
<evidence type="ECO:0000313" key="2">
    <source>
        <dbReference type="EMBL" id="CZE47833.1"/>
    </source>
</evidence>
<name>A0A128EHU9_9BACT</name>
<reference evidence="2 3" key="1">
    <citation type="submission" date="2016-02" db="EMBL/GenBank/DDBJ databases">
        <authorList>
            <consortium name="Pathogen Informatics"/>
        </authorList>
    </citation>
    <scope>NUCLEOTIDE SEQUENCE [LARGE SCALE GENOMIC DNA]</scope>
    <source>
        <strain evidence="2 3">RC20</strain>
    </source>
</reference>
<dbReference type="GO" id="GO:0016491">
    <property type="term" value="F:oxidoreductase activity"/>
    <property type="evidence" value="ECO:0007669"/>
    <property type="project" value="InterPro"/>
</dbReference>
<dbReference type="PROSITE" id="PS51257">
    <property type="entry name" value="PROKAR_LIPOPROTEIN"/>
    <property type="match status" value="1"/>
</dbReference>
<protein>
    <submittedName>
        <fullName evidence="2">Redoxin superfamily protein</fullName>
    </submittedName>
</protein>
<dbReference type="PANTHER" id="PTHR42852">
    <property type="entry name" value="THIOL:DISULFIDE INTERCHANGE PROTEIN DSBE"/>
    <property type="match status" value="1"/>
</dbReference>
<dbReference type="InterPro" id="IPR013766">
    <property type="entry name" value="Thioredoxin_domain"/>
</dbReference>
<evidence type="ECO:0000259" key="1">
    <source>
        <dbReference type="PROSITE" id="PS51352"/>
    </source>
</evidence>
<keyword evidence="3" id="KW-1185">Reference proteome</keyword>
<proteinExistence type="predicted"/>
<dbReference type="AlphaFoldDB" id="A0A128EHU9"/>
<gene>
    <name evidence="2" type="ORF">ERS672216_01089</name>
</gene>
<feature type="domain" description="Thioredoxin" evidence="1">
    <location>
        <begin position="17"/>
        <end position="166"/>
    </location>
</feature>
<dbReference type="SUPFAM" id="SSF52833">
    <property type="entry name" value="Thioredoxin-like"/>
    <property type="match status" value="1"/>
</dbReference>
<dbReference type="Gene3D" id="3.40.30.10">
    <property type="entry name" value="Glutaredoxin"/>
    <property type="match status" value="1"/>
</dbReference>